<dbReference type="Pfam" id="PF11367">
    <property type="entry name" value="Tail_completion_gp17"/>
    <property type="match status" value="1"/>
</dbReference>
<dbReference type="InterPro" id="IPR053745">
    <property type="entry name" value="Viral_Tail_Comp_sf"/>
</dbReference>
<dbReference type="OrthoDB" id="7644395at2"/>
<name>A0A1G7PL03_9RHOB</name>
<sequence>MTYALSGALQGAVYDLLQNDPGLTALVGDAVYDAVPSGTLPETYVRLGSEKAVGASDRSGMGAEHRFTVTVITTAPGFAFAKSVAAAVCDALRDAAPVLSRGRVVDLYFHSASAERIDGGATRQIDLQFRALLADE</sequence>
<evidence type="ECO:0000313" key="1">
    <source>
        <dbReference type="EMBL" id="SDF86898.1"/>
    </source>
</evidence>
<reference evidence="2" key="1">
    <citation type="submission" date="2016-10" db="EMBL/GenBank/DDBJ databases">
        <authorList>
            <person name="Varghese N."/>
            <person name="Submissions S."/>
        </authorList>
    </citation>
    <scope>NUCLEOTIDE SEQUENCE [LARGE SCALE GENOMIC DNA]</scope>
    <source>
        <strain evidence="2">DSM 16477</strain>
    </source>
</reference>
<keyword evidence="2" id="KW-1185">Reference proteome</keyword>
<organism evidence="1 2">
    <name type="scientific">Sulfitobacter delicatus</name>
    <dbReference type="NCBI Taxonomy" id="218672"/>
    <lineage>
        <taxon>Bacteria</taxon>
        <taxon>Pseudomonadati</taxon>
        <taxon>Pseudomonadota</taxon>
        <taxon>Alphaproteobacteria</taxon>
        <taxon>Rhodobacterales</taxon>
        <taxon>Roseobacteraceae</taxon>
        <taxon>Sulfitobacter</taxon>
    </lineage>
</organism>
<dbReference type="AlphaFoldDB" id="A0A1G7PL03"/>
<proteinExistence type="predicted"/>
<gene>
    <name evidence="1" type="ORF">SAMN04489759_103368</name>
</gene>
<dbReference type="RefSeq" id="WP_093741039.1">
    <property type="nucleotide sequence ID" value="NZ_FNBP01000003.1"/>
</dbReference>
<evidence type="ECO:0000313" key="2">
    <source>
        <dbReference type="Proteomes" id="UP000199399"/>
    </source>
</evidence>
<dbReference type="InterPro" id="IPR021508">
    <property type="entry name" value="Gp17-like"/>
</dbReference>
<protein>
    <recommendedName>
        <fullName evidence="3">DUF3168 domain-containing protein</fullName>
    </recommendedName>
</protein>
<accession>A0A1G7PL03</accession>
<evidence type="ECO:0008006" key="3">
    <source>
        <dbReference type="Google" id="ProtNLM"/>
    </source>
</evidence>
<dbReference type="Gene3D" id="3.30.2000.30">
    <property type="match status" value="1"/>
</dbReference>
<dbReference type="EMBL" id="FNBP01000003">
    <property type="protein sequence ID" value="SDF86898.1"/>
    <property type="molecule type" value="Genomic_DNA"/>
</dbReference>
<dbReference type="STRING" id="218672.SAMN04489759_103368"/>
<dbReference type="Proteomes" id="UP000199399">
    <property type="component" value="Unassembled WGS sequence"/>
</dbReference>